<dbReference type="Proteomes" id="UP000008641">
    <property type="component" value="Chromosome"/>
</dbReference>
<dbReference type="eggNOG" id="ENOG503499H">
    <property type="taxonomic scope" value="Bacteria"/>
</dbReference>
<dbReference type="STRING" id="865938.Weevi_0211"/>
<accession>F0NXM6</accession>
<dbReference type="KEGG" id="wvi:Weevi_0211"/>
<keyword evidence="2" id="KW-1185">Reference proteome</keyword>
<name>F0NXM6_WEEVC</name>
<sequence>MNYKALKISLLCILQLGLFSFYQSSYINWQENQFLTFENFKAKAPKGDKTAASIYTEISWVKKQTRQELPVYTVINRMDENRSWINRKDENLLNQKQLQFDISEFYTRKIRQEIQLLMQKKVRDEAAYKEVFTRHSIQLQRVQKKYLNLLSDQPYLWKIINKEYQDSLILYKDFSH</sequence>
<reference evidence="2" key="2">
    <citation type="journal article" date="2011" name="Stand. Genomic Sci.">
        <title>Complete genome sequence of Weeksella virosa type strain (9751T).</title>
        <authorList>
            <person name="Lang E."/>
            <person name="Teshima H."/>
            <person name="Lucas S."/>
            <person name="Lapidus A."/>
            <person name="Hammon N."/>
            <person name="Deshpande S."/>
            <person name="Nolan M."/>
            <person name="Cheng J."/>
            <person name="Pitluck S."/>
            <person name="Liolios K."/>
            <person name="Pagani I."/>
            <person name="Mikhailova N."/>
            <person name="Ivanova N."/>
            <person name="Mavromatis K."/>
            <person name="Pati A."/>
            <person name="Tapia R."/>
            <person name="Han C."/>
            <person name="Goodwin L."/>
            <person name="Chen A."/>
            <person name="Palaniappan K."/>
            <person name="Land M."/>
            <person name="Hauser L."/>
            <person name="Chang Y."/>
            <person name="Jeffries C."/>
            <person name="Brambilla E."/>
            <person name="Kopitz M."/>
            <person name="Rohde M."/>
            <person name="Goker M."/>
            <person name="Tindall B."/>
            <person name="Detter J."/>
            <person name="Woyke T."/>
            <person name="Bristow J."/>
            <person name="Eisen J."/>
            <person name="Markowitz V."/>
            <person name="Hugenholtz P."/>
            <person name="Klenk H."/>
            <person name="Kyrpides N."/>
        </authorList>
    </citation>
    <scope>NUCLEOTIDE SEQUENCE [LARGE SCALE GENOMIC DNA]</scope>
    <source>
        <strain evidence="2">ATCC 43766 / DSM 16922 / JCM 21250 / NBRC 16016 / NCTC 11634 / CL345/78</strain>
    </source>
</reference>
<evidence type="ECO:0000313" key="1">
    <source>
        <dbReference type="EMBL" id="ADX66933.1"/>
    </source>
</evidence>
<evidence type="ECO:0000313" key="2">
    <source>
        <dbReference type="Proteomes" id="UP000008641"/>
    </source>
</evidence>
<organism evidence="1 2">
    <name type="scientific">Weeksella virosa (strain ATCC 43766 / DSM 16922 / JCM 21250 / CCUG 30538 / CDC 9751 / IAM 14551 / NBRC 16016 / NCTC 11634 / CL345/78)</name>
    <dbReference type="NCBI Taxonomy" id="865938"/>
    <lineage>
        <taxon>Bacteria</taxon>
        <taxon>Pseudomonadati</taxon>
        <taxon>Bacteroidota</taxon>
        <taxon>Flavobacteriia</taxon>
        <taxon>Flavobacteriales</taxon>
        <taxon>Weeksellaceae</taxon>
        <taxon>Weeksella</taxon>
    </lineage>
</organism>
<protein>
    <submittedName>
        <fullName evidence="1">Uncharacterized protein</fullName>
    </submittedName>
</protein>
<gene>
    <name evidence="1" type="ordered locus">Weevi_0211</name>
</gene>
<dbReference type="EMBL" id="CP002455">
    <property type="protein sequence ID" value="ADX66933.1"/>
    <property type="molecule type" value="Genomic_DNA"/>
</dbReference>
<dbReference type="RefSeq" id="WP_013597325.1">
    <property type="nucleotide sequence ID" value="NC_015144.1"/>
</dbReference>
<proteinExistence type="predicted"/>
<reference evidence="1 2" key="1">
    <citation type="journal article" date="2011" name="Stand. Genomic Sci.">
        <title>Complete genome sequence of Weeksella virosa type strain (9751).</title>
        <authorList>
            <person name="Lang E."/>
            <person name="Teshima H."/>
            <person name="Lucas S."/>
            <person name="Lapidus A."/>
            <person name="Hammon N."/>
            <person name="Deshpande S."/>
            <person name="Nolan M."/>
            <person name="Cheng J.F."/>
            <person name="Pitluck S."/>
            <person name="Liolios K."/>
            <person name="Pagani I."/>
            <person name="Mikhailova N."/>
            <person name="Ivanova N."/>
            <person name="Mavromatis K."/>
            <person name="Pati A."/>
            <person name="Tapia R."/>
            <person name="Han C."/>
            <person name="Goodwin L."/>
            <person name="Chen A."/>
            <person name="Palaniappan K."/>
            <person name="Land M."/>
            <person name="Hauser L."/>
            <person name="Chang Y.J."/>
            <person name="Jeffries C.D."/>
            <person name="Brambilla E.M."/>
            <person name="Kopitz M."/>
            <person name="Rohde M."/>
            <person name="Goker M."/>
            <person name="Tindall B.J."/>
            <person name="Detter J.C."/>
            <person name="Woyke T."/>
            <person name="Bristow J."/>
            <person name="Eisen J.A."/>
            <person name="Markowitz V."/>
            <person name="Hugenholtz P."/>
            <person name="Klenk H.P."/>
            <person name="Kyrpides N.C."/>
        </authorList>
    </citation>
    <scope>NUCLEOTIDE SEQUENCE [LARGE SCALE GENOMIC DNA]</scope>
    <source>
        <strain evidence="2">ATCC 43766 / DSM 16922 / JCM 21250 / NBRC 16016 / NCTC 11634 / CL345/78</strain>
    </source>
</reference>
<dbReference type="OrthoDB" id="5431540at2"/>
<dbReference type="AlphaFoldDB" id="F0NXM6"/>
<dbReference type="HOGENOM" id="CLU_1524527_0_0_10"/>